<organism evidence="8 9">
    <name type="scientific">Candidatus Reconcilbacillus cellulovorans</name>
    <dbReference type="NCBI Taxonomy" id="1906605"/>
    <lineage>
        <taxon>Bacteria</taxon>
        <taxon>Bacillati</taxon>
        <taxon>Bacillota</taxon>
        <taxon>Bacilli</taxon>
        <taxon>Bacillales</taxon>
        <taxon>Paenibacillaceae</taxon>
        <taxon>Candidatus Reconcilbacillus</taxon>
    </lineage>
</organism>
<evidence type="ECO:0000259" key="6">
    <source>
        <dbReference type="Pfam" id="PF04542"/>
    </source>
</evidence>
<dbReference type="InterPro" id="IPR007630">
    <property type="entry name" value="RNA_pol_sigma70_r4"/>
</dbReference>
<dbReference type="GO" id="GO:0003677">
    <property type="term" value="F:DNA binding"/>
    <property type="evidence" value="ECO:0007669"/>
    <property type="project" value="UniProtKB-KW"/>
</dbReference>
<dbReference type="GO" id="GO:0016987">
    <property type="term" value="F:sigma factor activity"/>
    <property type="evidence" value="ECO:0007669"/>
    <property type="project" value="UniProtKB-KW"/>
</dbReference>
<evidence type="ECO:0000259" key="7">
    <source>
        <dbReference type="Pfam" id="PF04545"/>
    </source>
</evidence>
<protein>
    <recommendedName>
        <fullName evidence="10">RNA polymerase subunit sigma-24</fullName>
    </recommendedName>
</protein>
<dbReference type="Gene3D" id="1.10.1740.10">
    <property type="match status" value="1"/>
</dbReference>
<dbReference type="PANTHER" id="PTHR43133:SF62">
    <property type="entry name" value="RNA POLYMERASE SIGMA FACTOR SIGZ"/>
    <property type="match status" value="1"/>
</dbReference>
<dbReference type="InterPro" id="IPR036388">
    <property type="entry name" value="WH-like_DNA-bd_sf"/>
</dbReference>
<keyword evidence="5" id="KW-0804">Transcription</keyword>
<feature type="domain" description="RNA polymerase sigma-70 region 4" evidence="7">
    <location>
        <begin position="131"/>
        <end position="180"/>
    </location>
</feature>
<proteinExistence type="inferred from homology"/>
<dbReference type="GO" id="GO:0006352">
    <property type="term" value="P:DNA-templated transcription initiation"/>
    <property type="evidence" value="ECO:0007669"/>
    <property type="project" value="InterPro"/>
</dbReference>
<gene>
    <name evidence="8" type="ORF">BLM47_11295</name>
</gene>
<dbReference type="Proteomes" id="UP000243688">
    <property type="component" value="Unassembled WGS sequence"/>
</dbReference>
<dbReference type="SUPFAM" id="SSF88946">
    <property type="entry name" value="Sigma2 domain of RNA polymerase sigma factors"/>
    <property type="match status" value="1"/>
</dbReference>
<dbReference type="InterPro" id="IPR039425">
    <property type="entry name" value="RNA_pol_sigma-70-like"/>
</dbReference>
<comment type="similarity">
    <text evidence="1">Belongs to the sigma-70 factor family. ECF subfamily.</text>
</comment>
<comment type="caution">
    <text evidence="8">The sequence shown here is derived from an EMBL/GenBank/DDBJ whole genome shotgun (WGS) entry which is preliminary data.</text>
</comment>
<dbReference type="EMBL" id="MOXJ01000031">
    <property type="protein sequence ID" value="PDO09682.1"/>
    <property type="molecule type" value="Genomic_DNA"/>
</dbReference>
<reference evidence="8 9" key="1">
    <citation type="submission" date="2016-12" db="EMBL/GenBank/DDBJ databases">
        <title>Candidatus Reconcilibacillus cellulovorans genome.</title>
        <authorList>
            <person name="Kolinko S."/>
            <person name="Wu Y.-W."/>
            <person name="Tachea F."/>
            <person name="Denzel E."/>
            <person name="Hiras J."/>
            <person name="Baecker N."/>
            <person name="Chan L.J."/>
            <person name="Eichorst S.A."/>
            <person name="Frey D."/>
            <person name="Adams P.D."/>
            <person name="Pray T."/>
            <person name="Tanjore D."/>
            <person name="Petzold C.J."/>
            <person name="Gladden J.M."/>
            <person name="Simmons B.A."/>
            <person name="Singer S.W."/>
        </authorList>
    </citation>
    <scope>NUCLEOTIDE SEQUENCE [LARGE SCALE GENOMIC DNA]</scope>
    <source>
        <strain evidence="8">JTherm</strain>
    </source>
</reference>
<evidence type="ECO:0000313" key="9">
    <source>
        <dbReference type="Proteomes" id="UP000243688"/>
    </source>
</evidence>
<dbReference type="InterPro" id="IPR013324">
    <property type="entry name" value="RNA_pol_sigma_r3/r4-like"/>
</dbReference>
<evidence type="ECO:0000256" key="1">
    <source>
        <dbReference type="ARBA" id="ARBA00010641"/>
    </source>
</evidence>
<feature type="domain" description="RNA polymerase sigma-70 region 2" evidence="6">
    <location>
        <begin position="25"/>
        <end position="93"/>
    </location>
</feature>
<evidence type="ECO:0000256" key="4">
    <source>
        <dbReference type="ARBA" id="ARBA00023125"/>
    </source>
</evidence>
<evidence type="ECO:0000256" key="5">
    <source>
        <dbReference type="ARBA" id="ARBA00023163"/>
    </source>
</evidence>
<dbReference type="InterPro" id="IPR014284">
    <property type="entry name" value="RNA_pol_sigma-70_dom"/>
</dbReference>
<dbReference type="Gene3D" id="1.10.10.10">
    <property type="entry name" value="Winged helix-like DNA-binding domain superfamily/Winged helix DNA-binding domain"/>
    <property type="match status" value="1"/>
</dbReference>
<dbReference type="InterPro" id="IPR013325">
    <property type="entry name" value="RNA_pol_sigma_r2"/>
</dbReference>
<evidence type="ECO:0000256" key="2">
    <source>
        <dbReference type="ARBA" id="ARBA00023015"/>
    </source>
</evidence>
<keyword evidence="3" id="KW-0731">Sigma factor</keyword>
<dbReference type="PANTHER" id="PTHR43133">
    <property type="entry name" value="RNA POLYMERASE ECF-TYPE SIGMA FACTO"/>
    <property type="match status" value="1"/>
</dbReference>
<sequence>MRQTPDPRRLIEELRSGSEAAFESFYERYVPLVFRIAFKLTGDRMEAEDICHDVFVELMRHPEKYDPSRGSVEAFLAVKAKSKAFDRLRKRKRWLPASCGTAESRLREMEAEGSVEEVAMVGWQRDRLLRALARIPQAQRTAVYGMFIENMTQQQLAEAMNRPLGTVKSLVRYGLRRLREELGAERKDR</sequence>
<keyword evidence="2" id="KW-0805">Transcription regulation</keyword>
<dbReference type="Pfam" id="PF04542">
    <property type="entry name" value="Sigma70_r2"/>
    <property type="match status" value="1"/>
</dbReference>
<dbReference type="AlphaFoldDB" id="A0A2A6DYB4"/>
<evidence type="ECO:0000256" key="3">
    <source>
        <dbReference type="ARBA" id="ARBA00023082"/>
    </source>
</evidence>
<dbReference type="InterPro" id="IPR007627">
    <property type="entry name" value="RNA_pol_sigma70_r2"/>
</dbReference>
<accession>A0A2A6DYB4</accession>
<keyword evidence="4" id="KW-0238">DNA-binding</keyword>
<name>A0A2A6DYB4_9BACL</name>
<dbReference type="Pfam" id="PF04545">
    <property type="entry name" value="Sigma70_r4"/>
    <property type="match status" value="1"/>
</dbReference>
<evidence type="ECO:0000313" key="8">
    <source>
        <dbReference type="EMBL" id="PDO09682.1"/>
    </source>
</evidence>
<evidence type="ECO:0008006" key="10">
    <source>
        <dbReference type="Google" id="ProtNLM"/>
    </source>
</evidence>
<dbReference type="SUPFAM" id="SSF88659">
    <property type="entry name" value="Sigma3 and sigma4 domains of RNA polymerase sigma factors"/>
    <property type="match status" value="1"/>
</dbReference>
<dbReference type="NCBIfam" id="TIGR02937">
    <property type="entry name" value="sigma70-ECF"/>
    <property type="match status" value="1"/>
</dbReference>